<feature type="compositionally biased region" description="Low complexity" evidence="1">
    <location>
        <begin position="50"/>
        <end position="80"/>
    </location>
</feature>
<dbReference type="EMBL" id="JBHTHQ010000006">
    <property type="protein sequence ID" value="MFD0704249.1"/>
    <property type="molecule type" value="Genomic_DNA"/>
</dbReference>
<gene>
    <name evidence="3" type="ORF">ACFQY8_00560</name>
</gene>
<dbReference type="RefSeq" id="WP_377937603.1">
    <property type="nucleotide sequence ID" value="NZ_JBHTHQ010000006.1"/>
</dbReference>
<keyword evidence="4" id="KW-1185">Reference proteome</keyword>
<proteinExistence type="predicted"/>
<sequence length="194" mass="20775">MTVLNNFGNPAINPAFWEAQSQAGGTEKVDSTANSSHGANDTNGADGDAQTQQNQQSSQSAPQPQNGPQNPQQPYVQQPPMYASMPYRQPTQVRWKDKVAEKTGINVAAVIYAIVGLILAVMCVAIVLTFPHMGPTVYGYAGNFIIGALVVSGVVLVVVAIVMGIRSSRKEEKSQQDSDEHDDAYTAPADDELR</sequence>
<evidence type="ECO:0000256" key="1">
    <source>
        <dbReference type="SAM" id="MobiDB-lite"/>
    </source>
</evidence>
<keyword evidence="2" id="KW-0472">Membrane</keyword>
<feature type="transmembrane region" description="Helical" evidence="2">
    <location>
        <begin position="104"/>
        <end position="128"/>
    </location>
</feature>
<keyword evidence="2" id="KW-0812">Transmembrane</keyword>
<protein>
    <submittedName>
        <fullName evidence="3">Uncharacterized protein</fullName>
    </submittedName>
</protein>
<evidence type="ECO:0000256" key="2">
    <source>
        <dbReference type="SAM" id="Phobius"/>
    </source>
</evidence>
<organism evidence="3 4">
    <name type="scientific">Alloscardovia venturai</name>
    <dbReference type="NCBI Taxonomy" id="1769421"/>
    <lineage>
        <taxon>Bacteria</taxon>
        <taxon>Bacillati</taxon>
        <taxon>Actinomycetota</taxon>
        <taxon>Actinomycetes</taxon>
        <taxon>Bifidobacteriales</taxon>
        <taxon>Bifidobacteriaceae</taxon>
        <taxon>Alloscardovia</taxon>
    </lineage>
</organism>
<evidence type="ECO:0000313" key="3">
    <source>
        <dbReference type="EMBL" id="MFD0704249.1"/>
    </source>
</evidence>
<feature type="region of interest" description="Disordered" evidence="1">
    <location>
        <begin position="18"/>
        <end position="83"/>
    </location>
</feature>
<name>A0ABW2Y400_9BIFI</name>
<evidence type="ECO:0000313" key="4">
    <source>
        <dbReference type="Proteomes" id="UP001597036"/>
    </source>
</evidence>
<feature type="region of interest" description="Disordered" evidence="1">
    <location>
        <begin position="168"/>
        <end position="194"/>
    </location>
</feature>
<dbReference type="Proteomes" id="UP001597036">
    <property type="component" value="Unassembled WGS sequence"/>
</dbReference>
<comment type="caution">
    <text evidence="3">The sequence shown here is derived from an EMBL/GenBank/DDBJ whole genome shotgun (WGS) entry which is preliminary data.</text>
</comment>
<reference evidence="4" key="1">
    <citation type="journal article" date="2019" name="Int. J. Syst. Evol. Microbiol.">
        <title>The Global Catalogue of Microorganisms (GCM) 10K type strain sequencing project: providing services to taxonomists for standard genome sequencing and annotation.</title>
        <authorList>
            <consortium name="The Broad Institute Genomics Platform"/>
            <consortium name="The Broad Institute Genome Sequencing Center for Infectious Disease"/>
            <person name="Wu L."/>
            <person name="Ma J."/>
        </authorList>
    </citation>
    <scope>NUCLEOTIDE SEQUENCE [LARGE SCALE GENOMIC DNA]</scope>
    <source>
        <strain evidence="4">CCM 8604</strain>
    </source>
</reference>
<feature type="compositionally biased region" description="Polar residues" evidence="1">
    <location>
        <begin position="31"/>
        <end position="43"/>
    </location>
</feature>
<feature type="compositionally biased region" description="Basic and acidic residues" evidence="1">
    <location>
        <begin position="168"/>
        <end position="178"/>
    </location>
</feature>
<keyword evidence="2" id="KW-1133">Transmembrane helix</keyword>
<accession>A0ABW2Y400</accession>
<feature type="transmembrane region" description="Helical" evidence="2">
    <location>
        <begin position="140"/>
        <end position="165"/>
    </location>
</feature>